<evidence type="ECO:0000256" key="10">
    <source>
        <dbReference type="ARBA" id="ARBA00023136"/>
    </source>
</evidence>
<comment type="caution">
    <text evidence="14">The sequence shown here is derived from an EMBL/GenBank/DDBJ whole genome shotgun (WGS) entry which is preliminary data.</text>
</comment>
<reference evidence="14 15" key="1">
    <citation type="submission" date="2018-12" db="EMBL/GenBank/DDBJ databases">
        <title>Draft genome sequence of Xylaria grammica IHI A82.</title>
        <authorList>
            <person name="Buettner E."/>
            <person name="Kellner H."/>
        </authorList>
    </citation>
    <scope>NUCLEOTIDE SEQUENCE [LARGE SCALE GENOMIC DNA]</scope>
    <source>
        <strain evidence="14 15">IHI A82</strain>
    </source>
</reference>
<keyword evidence="5" id="KW-0378">Hydrolase</keyword>
<feature type="region of interest" description="Disordered" evidence="12">
    <location>
        <begin position="184"/>
        <end position="226"/>
    </location>
</feature>
<evidence type="ECO:0000256" key="5">
    <source>
        <dbReference type="ARBA" id="ARBA00022801"/>
    </source>
</evidence>
<dbReference type="STRING" id="363999.A0A439CZ79"/>
<dbReference type="PANTHER" id="PTHR10465:SF0">
    <property type="entry name" value="SARCALUMENIN"/>
    <property type="match status" value="1"/>
</dbReference>
<evidence type="ECO:0000313" key="14">
    <source>
        <dbReference type="EMBL" id="RWA07301.1"/>
    </source>
</evidence>
<feature type="domain" description="Dynamin-type G" evidence="13">
    <location>
        <begin position="289"/>
        <end position="593"/>
    </location>
</feature>
<evidence type="ECO:0000256" key="3">
    <source>
        <dbReference type="ARBA" id="ARBA00022741"/>
    </source>
</evidence>
<dbReference type="InterPro" id="IPR030381">
    <property type="entry name" value="G_DYNAMIN_dom"/>
</dbReference>
<comment type="catalytic activity">
    <reaction evidence="11">
        <text>GTP + H2O = GDP + phosphate + H(+)</text>
        <dbReference type="Rhea" id="RHEA:19669"/>
        <dbReference type="ChEBI" id="CHEBI:15377"/>
        <dbReference type="ChEBI" id="CHEBI:15378"/>
        <dbReference type="ChEBI" id="CHEBI:37565"/>
        <dbReference type="ChEBI" id="CHEBI:43474"/>
        <dbReference type="ChEBI" id="CHEBI:58189"/>
    </reaction>
</comment>
<keyword evidence="10" id="KW-0472">Membrane</keyword>
<feature type="region of interest" description="Disordered" evidence="12">
    <location>
        <begin position="1"/>
        <end position="54"/>
    </location>
</feature>
<keyword evidence="9" id="KW-0342">GTP-binding</keyword>
<evidence type="ECO:0000259" key="13">
    <source>
        <dbReference type="PROSITE" id="PS51718"/>
    </source>
</evidence>
<evidence type="ECO:0000256" key="8">
    <source>
        <dbReference type="ARBA" id="ARBA00023128"/>
    </source>
</evidence>
<dbReference type="InterPro" id="IPR027417">
    <property type="entry name" value="P-loop_NTPase"/>
</dbReference>
<feature type="compositionally biased region" description="Polar residues" evidence="12">
    <location>
        <begin position="110"/>
        <end position="121"/>
    </location>
</feature>
<keyword evidence="3" id="KW-0547">Nucleotide-binding</keyword>
<keyword evidence="2" id="KW-0812">Transmembrane</keyword>
<organism evidence="14 15">
    <name type="scientific">Xylaria grammica</name>
    <dbReference type="NCBI Taxonomy" id="363999"/>
    <lineage>
        <taxon>Eukaryota</taxon>
        <taxon>Fungi</taxon>
        <taxon>Dikarya</taxon>
        <taxon>Ascomycota</taxon>
        <taxon>Pezizomycotina</taxon>
        <taxon>Sordariomycetes</taxon>
        <taxon>Xylariomycetidae</taxon>
        <taxon>Xylariales</taxon>
        <taxon>Xylariaceae</taxon>
        <taxon>Xylaria</taxon>
    </lineage>
</organism>
<protein>
    <recommendedName>
        <fullName evidence="13">Dynamin-type G domain-containing protein</fullName>
    </recommendedName>
</protein>
<keyword evidence="7" id="KW-0175">Coiled coil</keyword>
<dbReference type="Gene3D" id="3.40.50.300">
    <property type="entry name" value="P-loop containing nucleotide triphosphate hydrolases"/>
    <property type="match status" value="1"/>
</dbReference>
<dbReference type="Proteomes" id="UP000286045">
    <property type="component" value="Unassembled WGS sequence"/>
</dbReference>
<dbReference type="PANTHER" id="PTHR10465">
    <property type="entry name" value="TRANSMEMBRANE GTPASE FZO1"/>
    <property type="match status" value="1"/>
</dbReference>
<name>A0A439CZ79_9PEZI</name>
<feature type="compositionally biased region" description="Basic and acidic residues" evidence="12">
    <location>
        <begin position="535"/>
        <end position="546"/>
    </location>
</feature>
<accession>A0A439CZ79</accession>
<comment type="subcellular location">
    <subcellularLocation>
        <location evidence="1">Mitochondrion outer membrane</location>
        <topology evidence="1">Multi-pass membrane protein</topology>
    </subcellularLocation>
</comment>
<evidence type="ECO:0000256" key="6">
    <source>
        <dbReference type="ARBA" id="ARBA00022989"/>
    </source>
</evidence>
<dbReference type="EMBL" id="RYZI01000268">
    <property type="protein sequence ID" value="RWA07301.1"/>
    <property type="molecule type" value="Genomic_DNA"/>
</dbReference>
<dbReference type="Pfam" id="PF00350">
    <property type="entry name" value="Dynamin_N"/>
    <property type="match status" value="1"/>
</dbReference>
<evidence type="ECO:0000256" key="7">
    <source>
        <dbReference type="ARBA" id="ARBA00023054"/>
    </source>
</evidence>
<dbReference type="GO" id="GO:0051646">
    <property type="term" value="P:mitochondrion localization"/>
    <property type="evidence" value="ECO:0007669"/>
    <property type="project" value="TreeGrafter"/>
</dbReference>
<evidence type="ECO:0000256" key="1">
    <source>
        <dbReference type="ARBA" id="ARBA00004374"/>
    </source>
</evidence>
<dbReference type="SUPFAM" id="SSF52540">
    <property type="entry name" value="P-loop containing nucleoside triphosphate hydrolases"/>
    <property type="match status" value="1"/>
</dbReference>
<dbReference type="InterPro" id="IPR027094">
    <property type="entry name" value="Mitofusin_fam"/>
</dbReference>
<dbReference type="InterPro" id="IPR045063">
    <property type="entry name" value="Dynamin_N"/>
</dbReference>
<evidence type="ECO:0000256" key="12">
    <source>
        <dbReference type="SAM" id="MobiDB-lite"/>
    </source>
</evidence>
<evidence type="ECO:0000256" key="4">
    <source>
        <dbReference type="ARBA" id="ARBA00022787"/>
    </source>
</evidence>
<feature type="region of interest" description="Disordered" evidence="12">
    <location>
        <begin position="72"/>
        <end position="121"/>
    </location>
</feature>
<dbReference type="AlphaFoldDB" id="A0A439CZ79"/>
<evidence type="ECO:0000256" key="11">
    <source>
        <dbReference type="ARBA" id="ARBA00048548"/>
    </source>
</evidence>
<dbReference type="GO" id="GO:0005525">
    <property type="term" value="F:GTP binding"/>
    <property type="evidence" value="ECO:0007669"/>
    <property type="project" value="UniProtKB-KW"/>
</dbReference>
<gene>
    <name evidence="14" type="ORF">EKO27_g7802</name>
</gene>
<evidence type="ECO:0000256" key="2">
    <source>
        <dbReference type="ARBA" id="ARBA00022692"/>
    </source>
</evidence>
<dbReference type="FunFam" id="3.40.50.300:FF:000638">
    <property type="entry name" value="Transmembrane GTPase Fzo1, putative"/>
    <property type="match status" value="1"/>
</dbReference>
<feature type="region of interest" description="Disordered" evidence="12">
    <location>
        <begin position="506"/>
        <end position="546"/>
    </location>
</feature>
<keyword evidence="4" id="KW-1000">Mitochondrion outer membrane</keyword>
<proteinExistence type="predicted"/>
<keyword evidence="15" id="KW-1185">Reference proteome</keyword>
<feature type="compositionally biased region" description="Gly residues" evidence="12">
    <location>
        <begin position="517"/>
        <end position="531"/>
    </location>
</feature>
<feature type="compositionally biased region" description="Basic and acidic residues" evidence="12">
    <location>
        <begin position="215"/>
        <end position="224"/>
    </location>
</feature>
<dbReference type="GO" id="GO:0005741">
    <property type="term" value="C:mitochondrial outer membrane"/>
    <property type="evidence" value="ECO:0007669"/>
    <property type="project" value="UniProtKB-SubCell"/>
</dbReference>
<dbReference type="PROSITE" id="PS51718">
    <property type="entry name" value="G_DYNAMIN_2"/>
    <property type="match status" value="1"/>
</dbReference>
<dbReference type="GO" id="GO:0003924">
    <property type="term" value="F:GTPase activity"/>
    <property type="evidence" value="ECO:0007669"/>
    <property type="project" value="InterPro"/>
</dbReference>
<sequence length="947" mass="103507">MSQEYFPPMPKGKSPARRNRDSRGGRDASPNDASHEPTTPGAVNGAGRPGYVTVGSGSTSYHAMRLQSMLDDDSGYGGSSIAGDEPGSSKLPMGSPRTDPSLAGDMVLPRQSTGNPETDQRNQVTAISQLWYNQQRVALGRAISRVVDLLQGLQETNTTWPAHYPSVQRTDMAAFDRSAPGPGLHRTFSTADEPFHAPPPPRRSMTAFSDNDSAESSRDAETKVATEAPRLISPQIAQEFSILKLDLKLGAMHQSELVHSLEKGSVASLLDGKIRTSIKHLVALRERIDDTSSKVLVTGDLNAGKSTFCNALLRRKVLPEDQQPCTSIFCEVLDARENGGLEEVHAVHMDTIYDRHDESTYDVFPLAQLEQIVLDNSTYMQCKVYVKDVRTVDESLLNNGVVDIALIDAPGLNSDTTKTTAIFARQEEIDVVVFVVSAANHFTQSAKEFIWAAAAEKAYIFMVVNGFDMIRDQERCQKMILDQIYGLSPRTYKESSELVHFVSSNAIPMAPSPPGGPGGGGSGSSSGGGGDEPSDDPKGKGKEKEKIQDFKKLEQSLRHFVLEKRARSKLTPAKTYLMNILNDVHVLATVNVEVAQSEIDRVTRDLEEIEPQLESSKKAKAEVGDEIDQTIEVTCKDIYDHTRNSLNSAITHVGDSTLGVPYPGLFGVFNFADDLKEAMLNEISTAVTDCEERARIETVGGVNAIKQLGILHLGNEYHDLSFRSDVMFRRRRDVLAKEIDLPTELMDLVDWSTLMQRQEKVAGTGMALTLATALGGRLIGGTSWVDHALSAAKIVGNENLKKLIIPAVAVAGKFHTPETIISNDFLITYSIVVSAAVYVLQQIPQSLPHRLSAKLSAQLEAMDYVHANSTRIASSVRKVLRFPADNLRVGLTRSVEQLGSRRDETLKTRTESEGAFKYFTSLVRNSAHQRALVADVDLDAHPQAQAA</sequence>
<evidence type="ECO:0000313" key="15">
    <source>
        <dbReference type="Proteomes" id="UP000286045"/>
    </source>
</evidence>
<keyword evidence="6" id="KW-1133">Transmembrane helix</keyword>
<evidence type="ECO:0000256" key="9">
    <source>
        <dbReference type="ARBA" id="ARBA00023134"/>
    </source>
</evidence>
<dbReference type="GO" id="GO:0008053">
    <property type="term" value="P:mitochondrial fusion"/>
    <property type="evidence" value="ECO:0007669"/>
    <property type="project" value="TreeGrafter"/>
</dbReference>
<keyword evidence="8" id="KW-0496">Mitochondrion</keyword>